<feature type="non-terminal residue" evidence="2">
    <location>
        <position position="1"/>
    </location>
</feature>
<dbReference type="EMBL" id="GBHO01027404">
    <property type="protein sequence ID" value="JAG16200.1"/>
    <property type="molecule type" value="Transcribed_RNA"/>
</dbReference>
<feature type="region of interest" description="Disordered" evidence="1">
    <location>
        <begin position="1"/>
        <end position="22"/>
    </location>
</feature>
<reference evidence="2" key="1">
    <citation type="journal article" date="2014" name="PLoS ONE">
        <title>Transcriptome-Based Identification of ABC Transporters in the Western Tarnished Plant Bug Lygus hesperus.</title>
        <authorList>
            <person name="Hull J.J."/>
            <person name="Chaney K."/>
            <person name="Geib S.M."/>
            <person name="Fabrick J.A."/>
            <person name="Brent C.S."/>
            <person name="Walsh D."/>
            <person name="Lavine L.C."/>
        </authorList>
    </citation>
    <scope>NUCLEOTIDE SEQUENCE</scope>
</reference>
<reference evidence="2" key="2">
    <citation type="submission" date="2014-07" db="EMBL/GenBank/DDBJ databases">
        <authorList>
            <person name="Hull J."/>
        </authorList>
    </citation>
    <scope>NUCLEOTIDE SEQUENCE</scope>
</reference>
<accession>A0A0A9XGK3</accession>
<evidence type="ECO:0000256" key="1">
    <source>
        <dbReference type="SAM" id="MobiDB-lite"/>
    </source>
</evidence>
<proteinExistence type="predicted"/>
<gene>
    <name evidence="2" type="ORF">CM83_103620</name>
</gene>
<name>A0A0A9XGK3_LYGHE</name>
<evidence type="ECO:0000313" key="2">
    <source>
        <dbReference type="EMBL" id="JAG16200.1"/>
    </source>
</evidence>
<sequence length="130" mass="13376">RDSDGNHGGHQIARGKETTQGYNGDAFGAIYDGIGSTASGAAARFGAAGQGGYGGHGAEGHDKGQSTSGFHKTYHNIESGKNTKFIDEDHDMADQKAARVQDAAYGNGGFGVRGEGRDARLYAGRVAQDG</sequence>
<dbReference type="AlphaFoldDB" id="A0A0A9XGK3"/>
<organism evidence="2">
    <name type="scientific">Lygus hesperus</name>
    <name type="common">Western plant bug</name>
    <dbReference type="NCBI Taxonomy" id="30085"/>
    <lineage>
        <taxon>Eukaryota</taxon>
        <taxon>Metazoa</taxon>
        <taxon>Ecdysozoa</taxon>
        <taxon>Arthropoda</taxon>
        <taxon>Hexapoda</taxon>
        <taxon>Insecta</taxon>
        <taxon>Pterygota</taxon>
        <taxon>Neoptera</taxon>
        <taxon>Paraneoptera</taxon>
        <taxon>Hemiptera</taxon>
        <taxon>Heteroptera</taxon>
        <taxon>Panheteroptera</taxon>
        <taxon>Cimicomorpha</taxon>
        <taxon>Miridae</taxon>
        <taxon>Mirini</taxon>
        <taxon>Lygus</taxon>
    </lineage>
</organism>
<feature type="region of interest" description="Disordered" evidence="1">
    <location>
        <begin position="53"/>
        <end position="75"/>
    </location>
</feature>
<protein>
    <submittedName>
        <fullName evidence="2">Uncharacterized protein</fullName>
    </submittedName>
</protein>
<feature type="non-terminal residue" evidence="2">
    <location>
        <position position="130"/>
    </location>
</feature>